<reference evidence="1 2" key="1">
    <citation type="journal article" date="2017" name="Front. Microbiol.">
        <title>New Insights into the Diversity of the Genus Faecalibacterium.</title>
        <authorList>
            <person name="Benevides L."/>
            <person name="Burman S."/>
            <person name="Martin R."/>
            <person name="Robert V."/>
            <person name="Thomas M."/>
            <person name="Miquel S."/>
            <person name="Chain F."/>
            <person name="Sokol H."/>
            <person name="Bermudez-Humaran L.G."/>
            <person name="Morrison M."/>
            <person name="Langella P."/>
            <person name="Azevedo V.A."/>
            <person name="Chatel J.M."/>
            <person name="Soares S."/>
        </authorList>
    </citation>
    <scope>NUCLEOTIDE SEQUENCE [LARGE SCALE GENOMIC DNA]</scope>
    <source>
        <strain evidence="1 2">CNCM I 4575</strain>
    </source>
</reference>
<organism evidence="1 2">
    <name type="scientific">Faecalibacterium prausnitzii</name>
    <dbReference type="NCBI Taxonomy" id="853"/>
    <lineage>
        <taxon>Bacteria</taxon>
        <taxon>Bacillati</taxon>
        <taxon>Bacillota</taxon>
        <taxon>Clostridia</taxon>
        <taxon>Eubacteriales</taxon>
        <taxon>Oscillospiraceae</taxon>
        <taxon>Faecalibacterium</taxon>
    </lineage>
</organism>
<accession>A0A174B2P6</accession>
<dbReference type="EMBL" id="NMTY01000031">
    <property type="protein sequence ID" value="PDX80331.1"/>
    <property type="molecule type" value="Genomic_DNA"/>
</dbReference>
<evidence type="ECO:0000313" key="1">
    <source>
        <dbReference type="EMBL" id="PDX80331.1"/>
    </source>
</evidence>
<name>A0A174B2P6_9FIRM</name>
<evidence type="ECO:0000313" key="2">
    <source>
        <dbReference type="Proteomes" id="UP000220005"/>
    </source>
</evidence>
<dbReference type="InterPro" id="IPR025528">
    <property type="entry name" value="BrnA_antitoxin"/>
</dbReference>
<dbReference type="OrthoDB" id="5297245at2"/>
<sequence>MLDEYDFSKARKNPYAKALKKQITINIDSNTIDYFKEQSEAVGIPYQTLINLYLKDCVANKRHLSMSWQ</sequence>
<comment type="caution">
    <text evidence="1">The sequence shown here is derived from an EMBL/GenBank/DDBJ whole genome shotgun (WGS) entry which is preliminary data.</text>
</comment>
<protein>
    <submittedName>
        <fullName evidence="1">Antitoxin</fullName>
    </submittedName>
</protein>
<gene>
    <name evidence="1" type="ORF">CGS58_12625</name>
</gene>
<dbReference type="Proteomes" id="UP000220005">
    <property type="component" value="Unassembled WGS sequence"/>
</dbReference>
<proteinExistence type="predicted"/>
<dbReference type="AlphaFoldDB" id="A0A174B2P6"/>
<dbReference type="RefSeq" id="WP_055190880.1">
    <property type="nucleotide sequence ID" value="NZ_NMTY01000031.1"/>
</dbReference>
<dbReference type="Pfam" id="PF14384">
    <property type="entry name" value="BrnA_antitoxin"/>
    <property type="match status" value="1"/>
</dbReference>